<keyword evidence="3" id="KW-0862">Zinc</keyword>
<evidence type="ECO:0000313" key="6">
    <source>
        <dbReference type="EMBL" id="KZV94784.1"/>
    </source>
</evidence>
<dbReference type="Gene3D" id="6.10.140.2220">
    <property type="match status" value="1"/>
</dbReference>
<dbReference type="InterPro" id="IPR002893">
    <property type="entry name" value="Znf_MYND"/>
</dbReference>
<evidence type="ECO:0000256" key="4">
    <source>
        <dbReference type="PROSITE-ProRule" id="PRU00134"/>
    </source>
</evidence>
<dbReference type="AlphaFoldDB" id="A0A165JFW4"/>
<keyword evidence="7" id="KW-1185">Reference proteome</keyword>
<evidence type="ECO:0000256" key="1">
    <source>
        <dbReference type="ARBA" id="ARBA00022723"/>
    </source>
</evidence>
<dbReference type="PROSITE" id="PS50865">
    <property type="entry name" value="ZF_MYND_2"/>
    <property type="match status" value="1"/>
</dbReference>
<keyword evidence="2 4" id="KW-0863">Zinc-finger</keyword>
<organism evidence="6 7">
    <name type="scientific">Exidia glandulosa HHB12029</name>
    <dbReference type="NCBI Taxonomy" id="1314781"/>
    <lineage>
        <taxon>Eukaryota</taxon>
        <taxon>Fungi</taxon>
        <taxon>Dikarya</taxon>
        <taxon>Basidiomycota</taxon>
        <taxon>Agaricomycotina</taxon>
        <taxon>Agaricomycetes</taxon>
        <taxon>Auriculariales</taxon>
        <taxon>Exidiaceae</taxon>
        <taxon>Exidia</taxon>
    </lineage>
</organism>
<evidence type="ECO:0000256" key="2">
    <source>
        <dbReference type="ARBA" id="ARBA00022771"/>
    </source>
</evidence>
<keyword evidence="1" id="KW-0479">Metal-binding</keyword>
<dbReference type="EMBL" id="KV425967">
    <property type="protein sequence ID" value="KZV94784.1"/>
    <property type="molecule type" value="Genomic_DNA"/>
</dbReference>
<feature type="domain" description="MYND-type" evidence="5">
    <location>
        <begin position="353"/>
        <end position="401"/>
    </location>
</feature>
<sequence length="531" mass="59921">MSELRSFERKAHAMAKRFHPVDALPLCLNCYGDFMSLARARRKPDMFKTFQSKCPDLLDAIMRCLMAPRDHTEAGRIALSNRLMQRRARCPKCSRGSRNLPQTTQAFDIVYNEFVLMASAACIRSDSRQHAAFGGRRAVWPLSSDQLFPFGATQGIDSLVSSTEYEPYSIALIGILLRRHKPLVYPEIMEPYNRVRLLRAAVFQLRRFVELARPILQEYALAAQGSLIPVQRARDTALAAISHYHEMVDAFLTALTHGPEATPNAANIFARHWTGGLYRAIVDAVACLQDASIPHPNGLVTTAGILYTDLDAADRRDPPEYVRSHIQRCTEVYTDPYLNLWALGSHMTRNRSCYGCRRFVHESTTGKPFPRCGRCRLVQYCSPECQRRDWTAARYPDKAICDILRELSQFVSWDRNVMNIEQFAAACHAHAFPPDRAIMLAKWIYGGMRIYDDTDMPVAYKELLTDTIGAAEDQAGGPPRLLHPMNPQARAECERIGLTVHPATGLAFDPNITDPERHMKALDLLTALRGL</sequence>
<dbReference type="Pfam" id="PF01753">
    <property type="entry name" value="zf-MYND"/>
    <property type="match status" value="1"/>
</dbReference>
<evidence type="ECO:0000256" key="3">
    <source>
        <dbReference type="ARBA" id="ARBA00022833"/>
    </source>
</evidence>
<dbReference type="GO" id="GO:0008270">
    <property type="term" value="F:zinc ion binding"/>
    <property type="evidence" value="ECO:0007669"/>
    <property type="project" value="UniProtKB-KW"/>
</dbReference>
<evidence type="ECO:0000259" key="5">
    <source>
        <dbReference type="PROSITE" id="PS50865"/>
    </source>
</evidence>
<accession>A0A165JFW4</accession>
<dbReference type="OrthoDB" id="2900813at2759"/>
<proteinExistence type="predicted"/>
<protein>
    <recommendedName>
        <fullName evidence="5">MYND-type domain-containing protein</fullName>
    </recommendedName>
</protein>
<dbReference type="InParanoid" id="A0A165JFW4"/>
<name>A0A165JFW4_EXIGL</name>
<evidence type="ECO:0000313" key="7">
    <source>
        <dbReference type="Proteomes" id="UP000077266"/>
    </source>
</evidence>
<dbReference type="Proteomes" id="UP000077266">
    <property type="component" value="Unassembled WGS sequence"/>
</dbReference>
<reference evidence="6 7" key="1">
    <citation type="journal article" date="2016" name="Mol. Biol. Evol.">
        <title>Comparative Genomics of Early-Diverging Mushroom-Forming Fungi Provides Insights into the Origins of Lignocellulose Decay Capabilities.</title>
        <authorList>
            <person name="Nagy L.G."/>
            <person name="Riley R."/>
            <person name="Tritt A."/>
            <person name="Adam C."/>
            <person name="Daum C."/>
            <person name="Floudas D."/>
            <person name="Sun H."/>
            <person name="Yadav J.S."/>
            <person name="Pangilinan J."/>
            <person name="Larsson K.H."/>
            <person name="Matsuura K."/>
            <person name="Barry K."/>
            <person name="Labutti K."/>
            <person name="Kuo R."/>
            <person name="Ohm R.A."/>
            <person name="Bhattacharya S.S."/>
            <person name="Shirouzu T."/>
            <person name="Yoshinaga Y."/>
            <person name="Martin F.M."/>
            <person name="Grigoriev I.V."/>
            <person name="Hibbett D.S."/>
        </authorList>
    </citation>
    <scope>NUCLEOTIDE SEQUENCE [LARGE SCALE GENOMIC DNA]</scope>
    <source>
        <strain evidence="6 7">HHB12029</strain>
    </source>
</reference>
<gene>
    <name evidence="6" type="ORF">EXIGLDRAFT_834754</name>
</gene>
<dbReference type="SUPFAM" id="SSF144232">
    <property type="entry name" value="HIT/MYND zinc finger-like"/>
    <property type="match status" value="1"/>
</dbReference>